<feature type="domain" description="Bacterial sugar transferase" evidence="3">
    <location>
        <begin position="3"/>
        <end position="196"/>
    </location>
</feature>
<dbReference type="Proteomes" id="UP000319980">
    <property type="component" value="Unassembled WGS sequence"/>
</dbReference>
<comment type="caution">
    <text evidence="4">The sequence shown here is derived from an EMBL/GenBank/DDBJ whole genome shotgun (WGS) entry which is preliminary data.</text>
</comment>
<organism evidence="4 5">
    <name type="scientific">Luteimonas marina</name>
    <dbReference type="NCBI Taxonomy" id="488485"/>
    <lineage>
        <taxon>Bacteria</taxon>
        <taxon>Pseudomonadati</taxon>
        <taxon>Pseudomonadota</taxon>
        <taxon>Gammaproteobacteria</taxon>
        <taxon>Lysobacterales</taxon>
        <taxon>Lysobacteraceae</taxon>
        <taxon>Luteimonas</taxon>
    </lineage>
</organism>
<protein>
    <submittedName>
        <fullName evidence="4">Sugar transferase</fullName>
    </submittedName>
</protein>
<evidence type="ECO:0000256" key="1">
    <source>
        <dbReference type="ARBA" id="ARBA00006464"/>
    </source>
</evidence>
<dbReference type="AlphaFoldDB" id="A0A5C5U3U4"/>
<keyword evidence="5" id="KW-1185">Reference proteome</keyword>
<gene>
    <name evidence="4" type="ORF">FQY83_06995</name>
</gene>
<dbReference type="EMBL" id="VOHK01000003">
    <property type="protein sequence ID" value="TWT21103.1"/>
    <property type="molecule type" value="Genomic_DNA"/>
</dbReference>
<dbReference type="GO" id="GO:0016780">
    <property type="term" value="F:phosphotransferase activity, for other substituted phosphate groups"/>
    <property type="evidence" value="ECO:0007669"/>
    <property type="project" value="TreeGrafter"/>
</dbReference>
<comment type="similarity">
    <text evidence="1">Belongs to the bacterial sugar transferase family.</text>
</comment>
<accession>A0A5C5U3U4</accession>
<dbReference type="PANTHER" id="PTHR30576:SF0">
    <property type="entry name" value="UNDECAPRENYL-PHOSPHATE N-ACETYLGALACTOSAMINYL 1-PHOSPHATE TRANSFERASE-RELATED"/>
    <property type="match status" value="1"/>
</dbReference>
<sequence>MQRLFDIVFSGLALLVLSPLLVPIAIALRLTGEGEVFYVQQRVGRGGGMFGLYKFATMLKNSPNLGTGTVTVKNDPRVLPLGRFLRKTKINELPQLLNIFKGDMSIIGPRPQTQRCFDAFPVSSQAEIMKVRPGLSGIGSIVFRDEEELMHASAEPERFYDDVIMPYKGRLEEWYVANQGLWTYLCSIAVTAWVVLVPGSTVFWRVFRGLPMPPAELVAAGGATGAPATAGLADASRTSA</sequence>
<dbReference type="Pfam" id="PF02397">
    <property type="entry name" value="Bac_transf"/>
    <property type="match status" value="1"/>
</dbReference>
<dbReference type="RefSeq" id="WP_146386505.1">
    <property type="nucleotide sequence ID" value="NZ_VOHK01000003.1"/>
</dbReference>
<keyword evidence="2" id="KW-0472">Membrane</keyword>
<proteinExistence type="inferred from homology"/>
<keyword evidence="2" id="KW-1133">Transmembrane helix</keyword>
<dbReference type="PANTHER" id="PTHR30576">
    <property type="entry name" value="COLANIC BIOSYNTHESIS UDP-GLUCOSE LIPID CARRIER TRANSFERASE"/>
    <property type="match status" value="1"/>
</dbReference>
<dbReference type="OrthoDB" id="9808602at2"/>
<dbReference type="InterPro" id="IPR003362">
    <property type="entry name" value="Bact_transf"/>
</dbReference>
<evidence type="ECO:0000313" key="4">
    <source>
        <dbReference type="EMBL" id="TWT21103.1"/>
    </source>
</evidence>
<evidence type="ECO:0000313" key="5">
    <source>
        <dbReference type="Proteomes" id="UP000319980"/>
    </source>
</evidence>
<keyword evidence="4" id="KW-0808">Transferase</keyword>
<evidence type="ECO:0000259" key="3">
    <source>
        <dbReference type="Pfam" id="PF02397"/>
    </source>
</evidence>
<feature type="transmembrane region" description="Helical" evidence="2">
    <location>
        <begin position="181"/>
        <end position="204"/>
    </location>
</feature>
<name>A0A5C5U3U4_9GAMM</name>
<keyword evidence="2" id="KW-0812">Transmembrane</keyword>
<evidence type="ECO:0000256" key="2">
    <source>
        <dbReference type="SAM" id="Phobius"/>
    </source>
</evidence>
<reference evidence="4 5" key="1">
    <citation type="journal article" date="2008" name="Int. J. Syst. Evol. Microbiol.">
        <title>Luteimonas marina sp. nov., isolated from seawater.</title>
        <authorList>
            <person name="Baik K.S."/>
            <person name="Park S.C."/>
            <person name="Kim M.S."/>
            <person name="Kim E.M."/>
            <person name="Park C."/>
            <person name="Chun J."/>
            <person name="Seong C.N."/>
        </authorList>
    </citation>
    <scope>NUCLEOTIDE SEQUENCE [LARGE SCALE GENOMIC DNA]</scope>
    <source>
        <strain evidence="4 5">FR1330</strain>
    </source>
</reference>